<keyword evidence="3" id="KW-0812">Transmembrane</keyword>
<dbReference type="EMBL" id="BKCJ010167537">
    <property type="protein sequence ID" value="GEY30411.1"/>
    <property type="molecule type" value="Genomic_DNA"/>
</dbReference>
<keyword evidence="3" id="KW-1133">Transmembrane helix</keyword>
<name>A0A699HIW5_TANCI</name>
<reference evidence="4" key="1">
    <citation type="journal article" date="2019" name="Sci. Rep.">
        <title>Draft genome of Tanacetum cinerariifolium, the natural source of mosquito coil.</title>
        <authorList>
            <person name="Yamashiro T."/>
            <person name="Shiraishi A."/>
            <person name="Satake H."/>
            <person name="Nakayama K."/>
        </authorList>
    </citation>
    <scope>NUCLEOTIDE SEQUENCE</scope>
</reference>
<dbReference type="InterPro" id="IPR044560">
    <property type="entry name" value="MOase"/>
</dbReference>
<sequence>MPNRNNNNNNDDDDRGLLWKLPAVYSEKLGKVGPAFGLGAGCGLGFGVALIGGAGLGPGIPGLQFGFGFGAGCGVGLGFGYGAGRGIAYDENRKHSNVGKLFSGPGSLPTQDEIGYLIDEVVVNTKKLIKATHRETLRNTTGTAILIRQNGMQALDQLGVADTLRQTATPVEREREVWLDKGKQKEIPIVGESLCLRRKHLIDTLYAALPPGTVKFGRQLESIKLDPNTAKHVLRFIDGISIIAKLEEARLMIIWSLGTVSSRASFKQMKEFGKILRKCDSCFGRYACDGSNLGQGGSAGLEDAIVLARNMAQMGLDHYESGRKLTTKCVGEAFEQYVKQRRRRFFLLSLQGYLIGVLFGTPSCLRRLITFMLLALLFRDPYGHIRNDCGGL</sequence>
<feature type="transmembrane region" description="Helical" evidence="3">
    <location>
        <begin position="62"/>
        <end position="84"/>
    </location>
</feature>
<dbReference type="GO" id="GO:0004497">
    <property type="term" value="F:monooxygenase activity"/>
    <property type="evidence" value="ECO:0007669"/>
    <property type="project" value="UniProtKB-KW"/>
</dbReference>
<dbReference type="InterPro" id="IPR036188">
    <property type="entry name" value="FAD/NAD-bd_sf"/>
</dbReference>
<protein>
    <submittedName>
        <fullName evidence="4">Glycine-rich cell wall structural protein 1</fullName>
    </submittedName>
</protein>
<gene>
    <name evidence="4" type="ORF">Tci_402385</name>
</gene>
<dbReference type="Gene3D" id="3.50.50.60">
    <property type="entry name" value="FAD/NAD(P)-binding domain"/>
    <property type="match status" value="1"/>
</dbReference>
<feature type="transmembrane region" description="Helical" evidence="3">
    <location>
        <begin position="35"/>
        <end position="56"/>
    </location>
</feature>
<evidence type="ECO:0000256" key="1">
    <source>
        <dbReference type="ARBA" id="ARBA00023002"/>
    </source>
</evidence>
<evidence type="ECO:0000256" key="2">
    <source>
        <dbReference type="ARBA" id="ARBA00023033"/>
    </source>
</evidence>
<feature type="transmembrane region" description="Helical" evidence="3">
    <location>
        <begin position="345"/>
        <end position="378"/>
    </location>
</feature>
<dbReference type="PANTHER" id="PTHR45934">
    <property type="entry name" value="FAD/NAD(P)-BINDING OXIDOREDUCTASE FAMILY PROTEIN"/>
    <property type="match status" value="1"/>
</dbReference>
<dbReference type="PANTHER" id="PTHR45934:SF2">
    <property type="entry name" value="MONOOXYGENASE 1"/>
    <property type="match status" value="1"/>
</dbReference>
<evidence type="ECO:0000313" key="4">
    <source>
        <dbReference type="EMBL" id="GEY30411.1"/>
    </source>
</evidence>
<dbReference type="SUPFAM" id="SSF51905">
    <property type="entry name" value="FAD/NAD(P)-binding domain"/>
    <property type="match status" value="1"/>
</dbReference>
<evidence type="ECO:0000256" key="3">
    <source>
        <dbReference type="SAM" id="Phobius"/>
    </source>
</evidence>
<proteinExistence type="predicted"/>
<keyword evidence="3" id="KW-0472">Membrane</keyword>
<comment type="caution">
    <text evidence="4">The sequence shown here is derived from an EMBL/GenBank/DDBJ whole genome shotgun (WGS) entry which is preliminary data.</text>
</comment>
<accession>A0A699HIW5</accession>
<keyword evidence="1" id="KW-0560">Oxidoreductase</keyword>
<organism evidence="4">
    <name type="scientific">Tanacetum cinerariifolium</name>
    <name type="common">Dalmatian daisy</name>
    <name type="synonym">Chrysanthemum cinerariifolium</name>
    <dbReference type="NCBI Taxonomy" id="118510"/>
    <lineage>
        <taxon>Eukaryota</taxon>
        <taxon>Viridiplantae</taxon>
        <taxon>Streptophyta</taxon>
        <taxon>Embryophyta</taxon>
        <taxon>Tracheophyta</taxon>
        <taxon>Spermatophyta</taxon>
        <taxon>Magnoliopsida</taxon>
        <taxon>eudicotyledons</taxon>
        <taxon>Gunneridae</taxon>
        <taxon>Pentapetalae</taxon>
        <taxon>asterids</taxon>
        <taxon>campanulids</taxon>
        <taxon>Asterales</taxon>
        <taxon>Asteraceae</taxon>
        <taxon>Asteroideae</taxon>
        <taxon>Anthemideae</taxon>
        <taxon>Anthemidinae</taxon>
        <taxon>Tanacetum</taxon>
    </lineage>
</organism>
<dbReference type="AlphaFoldDB" id="A0A699HIW5"/>
<keyword evidence="2" id="KW-0503">Monooxygenase</keyword>